<dbReference type="EMBL" id="CAJGYO010000007">
    <property type="protein sequence ID" value="CAD6242628.1"/>
    <property type="molecule type" value="Genomic_DNA"/>
</dbReference>
<dbReference type="Pfam" id="PF00179">
    <property type="entry name" value="UQ_con"/>
    <property type="match status" value="1"/>
</dbReference>
<dbReference type="PANTHER" id="PTHR24068">
    <property type="entry name" value="UBIQUITIN-CONJUGATING ENZYME E2"/>
    <property type="match status" value="1"/>
</dbReference>
<evidence type="ECO:0000256" key="1">
    <source>
        <dbReference type="ARBA" id="ARBA00022679"/>
    </source>
</evidence>
<comment type="caution">
    <text evidence="6">The sequence shown here is derived from an EMBL/GenBank/DDBJ whole genome shotgun (WGS) entry which is preliminary data.</text>
</comment>
<dbReference type="InterPro" id="IPR023313">
    <property type="entry name" value="UBQ-conjugating_AS"/>
</dbReference>
<name>A0A811PDA9_9POAL</name>
<dbReference type="InterPro" id="IPR016135">
    <property type="entry name" value="UBQ-conjugating_enzyme/RWD"/>
</dbReference>
<keyword evidence="7" id="KW-1185">Reference proteome</keyword>
<dbReference type="Gene3D" id="3.10.110.10">
    <property type="entry name" value="Ubiquitin Conjugating Enzyme"/>
    <property type="match status" value="1"/>
</dbReference>
<feature type="domain" description="UBC core" evidence="5">
    <location>
        <begin position="215"/>
        <end position="392"/>
    </location>
</feature>
<dbReference type="PROSITE" id="PS00183">
    <property type="entry name" value="UBC_1"/>
    <property type="match status" value="1"/>
</dbReference>
<evidence type="ECO:0000256" key="2">
    <source>
        <dbReference type="ARBA" id="ARBA00022786"/>
    </source>
</evidence>
<dbReference type="GO" id="GO:0016740">
    <property type="term" value="F:transferase activity"/>
    <property type="evidence" value="ECO:0007669"/>
    <property type="project" value="UniProtKB-KW"/>
</dbReference>
<evidence type="ECO:0000313" key="7">
    <source>
        <dbReference type="Proteomes" id="UP000604825"/>
    </source>
</evidence>
<proteinExistence type="predicted"/>
<evidence type="ECO:0000256" key="3">
    <source>
        <dbReference type="PROSITE-ProRule" id="PRU10133"/>
    </source>
</evidence>
<dbReference type="Proteomes" id="UP000604825">
    <property type="component" value="Unassembled WGS sequence"/>
</dbReference>
<sequence>MTVDKLLLYVVSVLYDPVLDCDPINEDIADIYAADLELYEETAMAWTWGYSSTPIVSHCYPAKKDTSRSRSRPGYHNDVAARSRSSAYKEKRIVVPEPPIQWYGIWGILRRTLQEYKLSINGVSPRCVKSPPSIYAAPSAFNFKPFRVNQPKYTFHILISVRLVPSWESLARLPDRCITGHRSPSMQAKAMAPGGGAPRLRGTTTTGARPDKSRLWTTRLQKELEGLWADPPEWCVPGADATDLFHWQVVVVGPRGSPYDGGVFAVRFKFPRHYPLKPPKVTFATKVPARSLPAVLLRFWWVHACVSALRFQVYHPNIDPRTGLVCLDFLTDNKHWWTPAWTVHKILLVIVSLLHEPVIDGRAINPDAANLYKRKRLRYVEIARAKTLEHATASASASASSEKERPQSRGVSLCRRLMTRVAFLQTSR</sequence>
<feature type="region of interest" description="Disordered" evidence="4">
    <location>
        <begin position="184"/>
        <end position="210"/>
    </location>
</feature>
<protein>
    <recommendedName>
        <fullName evidence="5">UBC core domain-containing protein</fullName>
    </recommendedName>
</protein>
<accession>A0A811PDA9</accession>
<keyword evidence="2" id="KW-0833">Ubl conjugation pathway</keyword>
<dbReference type="SMART" id="SM00212">
    <property type="entry name" value="UBCc"/>
    <property type="match status" value="1"/>
</dbReference>
<dbReference type="SUPFAM" id="SSF54495">
    <property type="entry name" value="UBC-like"/>
    <property type="match status" value="2"/>
</dbReference>
<keyword evidence="1" id="KW-0808">Transferase</keyword>
<evidence type="ECO:0000256" key="4">
    <source>
        <dbReference type="SAM" id="MobiDB-lite"/>
    </source>
</evidence>
<dbReference type="OrthoDB" id="7851174at2759"/>
<gene>
    <name evidence="6" type="ORF">NCGR_LOCUS28057</name>
</gene>
<evidence type="ECO:0000259" key="5">
    <source>
        <dbReference type="PROSITE" id="PS50127"/>
    </source>
</evidence>
<dbReference type="AlphaFoldDB" id="A0A811PDA9"/>
<organism evidence="6 7">
    <name type="scientific">Miscanthus lutarioriparius</name>
    <dbReference type="NCBI Taxonomy" id="422564"/>
    <lineage>
        <taxon>Eukaryota</taxon>
        <taxon>Viridiplantae</taxon>
        <taxon>Streptophyta</taxon>
        <taxon>Embryophyta</taxon>
        <taxon>Tracheophyta</taxon>
        <taxon>Spermatophyta</taxon>
        <taxon>Magnoliopsida</taxon>
        <taxon>Liliopsida</taxon>
        <taxon>Poales</taxon>
        <taxon>Poaceae</taxon>
        <taxon>PACMAD clade</taxon>
        <taxon>Panicoideae</taxon>
        <taxon>Andropogonodae</taxon>
        <taxon>Andropogoneae</taxon>
        <taxon>Saccharinae</taxon>
        <taxon>Miscanthus</taxon>
    </lineage>
</organism>
<dbReference type="InterPro" id="IPR000608">
    <property type="entry name" value="UBC"/>
</dbReference>
<dbReference type="PROSITE" id="PS50127">
    <property type="entry name" value="UBC_2"/>
    <property type="match status" value="1"/>
</dbReference>
<feature type="active site" description="Glycyl thioester intermediate" evidence="3">
    <location>
        <position position="326"/>
    </location>
</feature>
<reference evidence="6" key="1">
    <citation type="submission" date="2020-10" db="EMBL/GenBank/DDBJ databases">
        <authorList>
            <person name="Han B."/>
            <person name="Lu T."/>
            <person name="Zhao Q."/>
            <person name="Huang X."/>
            <person name="Zhao Y."/>
        </authorList>
    </citation>
    <scope>NUCLEOTIDE SEQUENCE</scope>
</reference>
<evidence type="ECO:0000313" key="6">
    <source>
        <dbReference type="EMBL" id="CAD6242628.1"/>
    </source>
</evidence>